<feature type="binding site" evidence="14">
    <location>
        <position position="262"/>
    </location>
    <ligand>
        <name>Mg(2+)</name>
        <dbReference type="ChEBI" id="CHEBI:18420"/>
    </ligand>
</feature>
<gene>
    <name evidence="18" type="primary">aceE</name>
    <name evidence="18" type="ordered locus">BCI_0512</name>
</gene>
<dbReference type="PANTHER" id="PTHR43825">
    <property type="entry name" value="PYRUVATE DEHYDROGENASE E1 COMPONENT"/>
    <property type="match status" value="1"/>
</dbReference>
<dbReference type="Pfam" id="PF22613">
    <property type="entry name" value="Transketolase_C_1"/>
    <property type="match status" value="1"/>
</dbReference>
<keyword evidence="7 14" id="KW-0460">Magnesium</keyword>
<evidence type="ECO:0000259" key="17">
    <source>
        <dbReference type="Pfam" id="PF22613"/>
    </source>
</evidence>
<evidence type="ECO:0000313" key="18">
    <source>
        <dbReference type="EMBL" id="ABF14179.1"/>
    </source>
</evidence>
<keyword evidence="11 13" id="KW-0670">Pyruvate</keyword>
<keyword evidence="10 13" id="KW-0786">Thiamine pyrophosphate</keyword>
<keyword evidence="9 13" id="KW-0560">Oxidoreductase</keyword>
<evidence type="ECO:0000256" key="5">
    <source>
        <dbReference type="ARBA" id="ARBA00017172"/>
    </source>
</evidence>
<evidence type="ECO:0000256" key="6">
    <source>
        <dbReference type="ARBA" id="ARBA00022723"/>
    </source>
</evidence>
<dbReference type="GO" id="GO:0000287">
    <property type="term" value="F:magnesium ion binding"/>
    <property type="evidence" value="ECO:0007669"/>
    <property type="project" value="UniProtKB-ARBA"/>
</dbReference>
<dbReference type="HOGENOM" id="CLU_009154_2_0_6"/>
<evidence type="ECO:0000256" key="8">
    <source>
        <dbReference type="ARBA" id="ARBA00022990"/>
    </source>
</evidence>
<evidence type="ECO:0000256" key="11">
    <source>
        <dbReference type="ARBA" id="ARBA00023317"/>
    </source>
</evidence>
<dbReference type="KEGG" id="bci:BCI_0512"/>
<dbReference type="InterPro" id="IPR009014">
    <property type="entry name" value="Transketo_C/PFOR_II"/>
</dbReference>
<accession>Q1LSX1</accession>
<dbReference type="InterPro" id="IPR029061">
    <property type="entry name" value="THDP-binding"/>
</dbReference>
<dbReference type="GO" id="GO:0004739">
    <property type="term" value="F:pyruvate dehydrogenase (acetyl-transferring) activity"/>
    <property type="evidence" value="ECO:0007669"/>
    <property type="project" value="UniProtKB-EC"/>
</dbReference>
<dbReference type="RefSeq" id="WP_011520676.1">
    <property type="nucleotide sequence ID" value="NC_007984.1"/>
</dbReference>
<feature type="binding site" evidence="14">
    <location>
        <position position="264"/>
    </location>
    <ligand>
        <name>Mg(2+)</name>
        <dbReference type="ChEBI" id="CHEBI:18420"/>
    </ligand>
</feature>
<dbReference type="FunFam" id="3.40.50.970:FF:000011">
    <property type="entry name" value="Pyruvate dehydrogenase E1 component"/>
    <property type="match status" value="1"/>
</dbReference>
<dbReference type="InterPro" id="IPR035807">
    <property type="entry name" value="PDC_E1_N"/>
</dbReference>
<evidence type="ECO:0000259" key="16">
    <source>
        <dbReference type="Pfam" id="PF17831"/>
    </source>
</evidence>
<evidence type="ECO:0000256" key="4">
    <source>
        <dbReference type="ARBA" id="ARBA00012281"/>
    </source>
</evidence>
<dbReference type="InterPro" id="IPR051157">
    <property type="entry name" value="PDH/Transketolase"/>
</dbReference>
<dbReference type="OrthoDB" id="9759664at2"/>
<dbReference type="PANTHER" id="PTHR43825:SF3">
    <property type="entry name" value="PYRUVATE DEHYDROGENASE E1 COMPONENT"/>
    <property type="match status" value="1"/>
</dbReference>
<dbReference type="Pfam" id="PF00456">
    <property type="entry name" value="Transketolase_N"/>
    <property type="match status" value="1"/>
</dbReference>
<protein>
    <recommendedName>
        <fullName evidence="5 13">Pyruvate dehydrogenase E1 component</fullName>
        <ecNumber evidence="4 13">1.2.4.1</ecNumber>
    </recommendedName>
</protein>
<dbReference type="FunFam" id="3.40.50.970:FF:000009">
    <property type="entry name" value="Pyruvate dehydrogenase E1 component"/>
    <property type="match status" value="1"/>
</dbReference>
<dbReference type="STRING" id="374463.BCI_0512"/>
<dbReference type="CDD" id="cd02017">
    <property type="entry name" value="TPP_E1_EcPDC_like"/>
    <property type="match status" value="1"/>
</dbReference>
<reference evidence="18 19" key="1">
    <citation type="journal article" date="2006" name="PLoS Biol.">
        <title>Metabolic complementarity and genomics of the dual bacterial symbiosis of sharpshooters.</title>
        <authorList>
            <person name="Wu D."/>
            <person name="Daugherty S.C."/>
            <person name="Van Aken S.E."/>
            <person name="Pai G.H."/>
            <person name="Watkins K.L."/>
            <person name="Khouri H."/>
            <person name="Tallon L.J."/>
            <person name="Zaborsky J.M."/>
            <person name="Dunbar H.E."/>
            <person name="Tran P.L."/>
            <person name="Moran N.A."/>
            <person name="Eisen J.A."/>
        </authorList>
    </citation>
    <scope>NUCLEOTIDE SEQUENCE [LARGE SCALE GENOMIC DNA]</scope>
    <source>
        <strain evidence="18">Hc</strain>
    </source>
</reference>
<dbReference type="FunFam" id="3.40.50.920:FF:000005">
    <property type="entry name" value="Pyruvate dehydrogenase E1 component"/>
    <property type="match status" value="1"/>
</dbReference>
<dbReference type="InterPro" id="IPR005474">
    <property type="entry name" value="Transketolase_N"/>
</dbReference>
<comment type="cofactor">
    <cofactor evidence="1 14">
        <name>Mg(2+)</name>
        <dbReference type="ChEBI" id="CHEBI:18420"/>
    </cofactor>
</comment>
<dbReference type="InterPro" id="IPR004660">
    <property type="entry name" value="PDH_E1"/>
</dbReference>
<dbReference type="Pfam" id="PF17831">
    <property type="entry name" value="PDH_E1_M"/>
    <property type="match status" value="1"/>
</dbReference>
<evidence type="ECO:0000259" key="15">
    <source>
        <dbReference type="Pfam" id="PF00456"/>
    </source>
</evidence>
<feature type="domain" description="Transketolase-like C-terminal" evidence="17">
    <location>
        <begin position="715"/>
        <end position="846"/>
    </location>
</feature>
<evidence type="ECO:0000256" key="1">
    <source>
        <dbReference type="ARBA" id="ARBA00001946"/>
    </source>
</evidence>
<dbReference type="Gene3D" id="3.40.50.920">
    <property type="match status" value="1"/>
</dbReference>
<dbReference type="EC" id="1.2.4.1" evidence="4 13"/>
<evidence type="ECO:0000256" key="13">
    <source>
        <dbReference type="PIRNR" id="PIRNR000156"/>
    </source>
</evidence>
<dbReference type="EMBL" id="CP000238">
    <property type="protein sequence ID" value="ABF14179.1"/>
    <property type="molecule type" value="Genomic_DNA"/>
</dbReference>
<feature type="domain" description="Pyruvate dehydrogenase E1 component middle" evidence="16">
    <location>
        <begin position="491"/>
        <end position="702"/>
    </location>
</feature>
<evidence type="ECO:0000256" key="10">
    <source>
        <dbReference type="ARBA" id="ARBA00023052"/>
    </source>
</evidence>
<keyword evidence="19" id="KW-1185">Reference proteome</keyword>
<feature type="domain" description="Transketolase N-terminal" evidence="15">
    <location>
        <begin position="121"/>
        <end position="295"/>
    </location>
</feature>
<dbReference type="AlphaFoldDB" id="Q1LSX1"/>
<evidence type="ECO:0000313" key="19">
    <source>
        <dbReference type="Proteomes" id="UP000002427"/>
    </source>
</evidence>
<dbReference type="Proteomes" id="UP000002427">
    <property type="component" value="Chromosome"/>
</dbReference>
<dbReference type="SUPFAM" id="SSF52518">
    <property type="entry name" value="Thiamin diphosphate-binding fold (THDP-binding)"/>
    <property type="match status" value="2"/>
</dbReference>
<dbReference type="NCBIfam" id="TIGR00759">
    <property type="entry name" value="aceE"/>
    <property type="match status" value="1"/>
</dbReference>
<dbReference type="Gene3D" id="3.40.50.970">
    <property type="match status" value="2"/>
</dbReference>
<comment type="cofactor">
    <cofactor evidence="2 13">
        <name>thiamine diphosphate</name>
        <dbReference type="ChEBI" id="CHEBI:58937"/>
    </cofactor>
</comment>
<sequence length="889" mass="101087">MSVNLYEDIDPIETSEWLQAIESVIYKDGNNRAQFLINKIINKVYNNGVKISHNYAPNINYINSIPVEDEPQYPGNLELEYRIRSAIRWNTMMMVLHASKKNLDLGGHIASFQSSATLYDVCFNHFFRASNNKDGGDLVYFQGHISPGIYARAFIEGRITLQQINNFRQEVYGQGLSSYPHPKLMPDFWQFPTVSMGLGPICAIYQAKFLKYLHNRELKDTCNQTVYAFLGDGEMDEPESKGVLNIAAREKLDNLIFVINCNLQRLDGPVTGNGKIINELENIFHGAGWQVIKVIWGSRWDKLLCKDKTGKLIQLMNETLDGDYQTFKSKNGAYIRKHFFGKYHETTQLVKDMSDEEIWALDRGGHDPIKIFAALHKAKNSYGKPVVILAHTIKGYGMGITGEGMNIAHQVKKIDLAGLRYFRDRFNLNTITDDKIESLPYITFAKESEEMEYIRKKRDALYGYLPSRRKNFSKKLILPVLNDFKSLLEEQKKEISTTIAFIRILQILLRHNQIKDLLVPIIADEARTFGMEGLFRSIGIYNSNGQQYTPQDRDNITYYREDNKGQILQEGINELGAAASWLAAATSYSTNNLPMIPFYIYYSIFGFQRIGDLLWAAGDQQARGFLIGGTSGRTTLNGEGLQHEDGHSHIQSLTIPNCISYDPSYAYELAVIIHDGINRMYGEKQENIYYYITTLNENYSMPTIPVGVEEGICKGIYKLETIEGKKGKIQLMSSGAILRHARKAAQILSKEYNISSDVYSVTSFTELARDGQDCERWNMLHPTKSPRVPYVTTILNSAPVVASTDYMKLFAEQIRHFIPVNQFSVLGTDGFGRSDSRENLRNHFEVNAYYIVVAALWELAKSGEIKTDIVAKAIKHFGIDTEKINPRLA</sequence>
<feature type="binding site" evidence="14">
    <location>
        <position position="232"/>
    </location>
    <ligand>
        <name>Mg(2+)</name>
        <dbReference type="ChEBI" id="CHEBI:18420"/>
    </ligand>
</feature>
<evidence type="ECO:0000256" key="3">
    <source>
        <dbReference type="ARBA" id="ARBA00003157"/>
    </source>
</evidence>
<evidence type="ECO:0000256" key="14">
    <source>
        <dbReference type="PIRSR" id="PIRSR000156-1"/>
    </source>
</evidence>
<keyword evidence="6 14" id="KW-0479">Metal-binding</keyword>
<dbReference type="SUPFAM" id="SSF52922">
    <property type="entry name" value="TK C-terminal domain-like"/>
    <property type="match status" value="1"/>
</dbReference>
<evidence type="ECO:0000256" key="12">
    <source>
        <dbReference type="ARBA" id="ARBA00051231"/>
    </source>
</evidence>
<dbReference type="PIRSF" id="PIRSF000156">
    <property type="entry name" value="Pyruvate_dh_E1"/>
    <property type="match status" value="1"/>
</dbReference>
<comment type="catalytic activity">
    <reaction evidence="12 13">
        <text>N(6)-[(R)-lipoyl]-L-lysyl-[protein] + pyruvate + H(+) = N(6)-[(R)-S(8)-acetyldihydrolipoyl]-L-lysyl-[protein] + CO2</text>
        <dbReference type="Rhea" id="RHEA:19189"/>
        <dbReference type="Rhea" id="RHEA-COMP:10474"/>
        <dbReference type="Rhea" id="RHEA-COMP:10478"/>
        <dbReference type="ChEBI" id="CHEBI:15361"/>
        <dbReference type="ChEBI" id="CHEBI:15378"/>
        <dbReference type="ChEBI" id="CHEBI:16526"/>
        <dbReference type="ChEBI" id="CHEBI:83099"/>
        <dbReference type="ChEBI" id="CHEBI:83111"/>
        <dbReference type="EC" id="1.2.4.1"/>
    </reaction>
</comment>
<proteinExistence type="predicted"/>
<name>Q1LSX1_BAUCH</name>
<evidence type="ECO:0000256" key="9">
    <source>
        <dbReference type="ARBA" id="ARBA00023002"/>
    </source>
</evidence>
<comment type="function">
    <text evidence="3 13">Component of the pyruvate dehydrogenase (PDH) complex, that catalyzes the overall conversion of pyruvate to acetyl-CoA and CO(2).</text>
</comment>
<evidence type="ECO:0000256" key="7">
    <source>
        <dbReference type="ARBA" id="ARBA00022842"/>
    </source>
</evidence>
<evidence type="ECO:0000256" key="2">
    <source>
        <dbReference type="ARBA" id="ARBA00001964"/>
    </source>
</evidence>
<dbReference type="InterPro" id="IPR055152">
    <property type="entry name" value="Transketolase-like_C_2"/>
</dbReference>
<organism evidence="18 19">
    <name type="scientific">Baumannia cicadellinicola subsp. Homalodisca coagulata</name>
    <dbReference type="NCBI Taxonomy" id="374463"/>
    <lineage>
        <taxon>Bacteria</taxon>
        <taxon>Pseudomonadati</taxon>
        <taxon>Pseudomonadota</taxon>
        <taxon>Gammaproteobacteria</taxon>
        <taxon>Candidatus Palibaumannia</taxon>
    </lineage>
</organism>
<keyword evidence="8" id="KW-0007">Acetylation</keyword>
<dbReference type="InterPro" id="IPR041621">
    <property type="entry name" value="PDH_E1_M"/>
</dbReference>